<evidence type="ECO:0000313" key="2">
    <source>
        <dbReference type="Proteomes" id="UP000682403"/>
    </source>
</evidence>
<sequence>MELTINKSGNLSVQYFLSYLFLVSKSMNVSSSQIIEFTEKRMFGKDCGSRGEASYQNFLKACSQFIESGGRD</sequence>
<gene>
    <name evidence="1" type="ORF">J9317_04880</name>
</gene>
<reference evidence="1 2" key="1">
    <citation type="submission" date="2021-04" db="EMBL/GenBank/DDBJ databases">
        <title>Metabacillus sp. strain KIGAM252 whole genome sequence.</title>
        <authorList>
            <person name="Seo M.-J."/>
            <person name="Cho E.-S."/>
            <person name="Hwang C.Y."/>
            <person name="Yoon D.J."/>
        </authorList>
    </citation>
    <scope>NUCLEOTIDE SEQUENCE [LARGE SCALE GENOMIC DNA]</scope>
    <source>
        <strain evidence="1 2">KIGAM252</strain>
    </source>
</reference>
<evidence type="ECO:0000313" key="1">
    <source>
        <dbReference type="EMBL" id="MBS2968088.1"/>
    </source>
</evidence>
<comment type="caution">
    <text evidence="1">The sequence shown here is derived from an EMBL/GenBank/DDBJ whole genome shotgun (WGS) entry which is preliminary data.</text>
</comment>
<dbReference type="Proteomes" id="UP000682403">
    <property type="component" value="Unassembled WGS sequence"/>
</dbReference>
<dbReference type="EMBL" id="JAGVRK010000001">
    <property type="protein sequence ID" value="MBS2968088.1"/>
    <property type="molecule type" value="Genomic_DNA"/>
</dbReference>
<proteinExistence type="predicted"/>
<dbReference type="RefSeq" id="WP_211556727.1">
    <property type="nucleotide sequence ID" value="NZ_JAGVRK010000001.1"/>
</dbReference>
<name>A0ABS5LC39_9BACI</name>
<keyword evidence="2" id="KW-1185">Reference proteome</keyword>
<accession>A0ABS5LC39</accession>
<organism evidence="1 2">
    <name type="scientific">Metabacillus flavus</name>
    <dbReference type="NCBI Taxonomy" id="2823519"/>
    <lineage>
        <taxon>Bacteria</taxon>
        <taxon>Bacillati</taxon>
        <taxon>Bacillota</taxon>
        <taxon>Bacilli</taxon>
        <taxon>Bacillales</taxon>
        <taxon>Bacillaceae</taxon>
        <taxon>Metabacillus</taxon>
    </lineage>
</organism>
<protein>
    <submittedName>
        <fullName evidence="1">Uncharacterized protein</fullName>
    </submittedName>
</protein>